<evidence type="ECO:0000256" key="1">
    <source>
        <dbReference type="ARBA" id="ARBA00004370"/>
    </source>
</evidence>
<evidence type="ECO:0000256" key="2">
    <source>
        <dbReference type="ARBA" id="ARBA00022741"/>
    </source>
</evidence>
<organism evidence="8 9">
    <name type="scientific">Thetidibacter halocola</name>
    <dbReference type="NCBI Taxonomy" id="2827239"/>
    <lineage>
        <taxon>Bacteria</taxon>
        <taxon>Pseudomonadati</taxon>
        <taxon>Pseudomonadota</taxon>
        <taxon>Alphaproteobacteria</taxon>
        <taxon>Rhodobacterales</taxon>
        <taxon>Roseobacteraceae</taxon>
        <taxon>Thetidibacter</taxon>
    </lineage>
</organism>
<keyword evidence="2" id="KW-0547">Nucleotide-binding</keyword>
<dbReference type="InterPro" id="IPR027094">
    <property type="entry name" value="Mitofusin_fam"/>
</dbReference>
<dbReference type="PANTHER" id="PTHR10465:SF0">
    <property type="entry name" value="SARCALUMENIN"/>
    <property type="match status" value="1"/>
</dbReference>
<dbReference type="InterPro" id="IPR027417">
    <property type="entry name" value="P-loop_NTPase"/>
</dbReference>
<comment type="caution">
    <text evidence="8">The sequence shown here is derived from an EMBL/GenBank/DDBJ whole genome shotgun (WGS) entry which is preliminary data.</text>
</comment>
<evidence type="ECO:0000313" key="9">
    <source>
        <dbReference type="Proteomes" id="UP000681356"/>
    </source>
</evidence>
<dbReference type="RefSeq" id="WP_212535655.1">
    <property type="nucleotide sequence ID" value="NZ_JAGTUU010000002.1"/>
</dbReference>
<name>A0A8J8B666_9RHOB</name>
<dbReference type="AlphaFoldDB" id="A0A8J8B666"/>
<dbReference type="GO" id="GO:0016020">
    <property type="term" value="C:membrane"/>
    <property type="evidence" value="ECO:0007669"/>
    <property type="project" value="UniProtKB-SubCell"/>
</dbReference>
<reference evidence="8" key="1">
    <citation type="submission" date="2021-04" db="EMBL/GenBank/DDBJ databases">
        <authorList>
            <person name="Yoon J."/>
        </authorList>
    </citation>
    <scope>NUCLEOTIDE SEQUENCE</scope>
    <source>
        <strain evidence="8">KMU-90</strain>
    </source>
</reference>
<keyword evidence="3" id="KW-0378">Hydrolase</keyword>
<evidence type="ECO:0000256" key="6">
    <source>
        <dbReference type="SAM" id="MobiDB-lite"/>
    </source>
</evidence>
<dbReference type="InterPro" id="IPR045063">
    <property type="entry name" value="Dynamin_N"/>
</dbReference>
<evidence type="ECO:0000256" key="5">
    <source>
        <dbReference type="ARBA" id="ARBA00023136"/>
    </source>
</evidence>
<dbReference type="Pfam" id="PF00350">
    <property type="entry name" value="Dynamin_N"/>
    <property type="match status" value="1"/>
</dbReference>
<keyword evidence="9" id="KW-1185">Reference proteome</keyword>
<evidence type="ECO:0000256" key="4">
    <source>
        <dbReference type="ARBA" id="ARBA00023134"/>
    </source>
</evidence>
<dbReference type="GO" id="GO:0003924">
    <property type="term" value="F:GTPase activity"/>
    <property type="evidence" value="ECO:0007669"/>
    <property type="project" value="InterPro"/>
</dbReference>
<protein>
    <submittedName>
        <fullName evidence="8">Dynamin family protein</fullName>
    </submittedName>
</protein>
<evidence type="ECO:0000313" key="8">
    <source>
        <dbReference type="EMBL" id="MBS0123691.1"/>
    </source>
</evidence>
<dbReference type="GO" id="GO:0008053">
    <property type="term" value="P:mitochondrial fusion"/>
    <property type="evidence" value="ECO:0007669"/>
    <property type="project" value="TreeGrafter"/>
</dbReference>
<gene>
    <name evidence="8" type="ORF">KB874_06040</name>
</gene>
<feature type="region of interest" description="Disordered" evidence="6">
    <location>
        <begin position="647"/>
        <end position="678"/>
    </location>
</feature>
<dbReference type="GO" id="GO:0005525">
    <property type="term" value="F:GTP binding"/>
    <property type="evidence" value="ECO:0007669"/>
    <property type="project" value="UniProtKB-KW"/>
</dbReference>
<proteinExistence type="predicted"/>
<evidence type="ECO:0000256" key="3">
    <source>
        <dbReference type="ARBA" id="ARBA00022801"/>
    </source>
</evidence>
<feature type="domain" description="Dynamin N-terminal" evidence="7">
    <location>
        <begin position="70"/>
        <end position="300"/>
    </location>
</feature>
<dbReference type="Gene3D" id="3.40.50.300">
    <property type="entry name" value="P-loop containing nucleotide triphosphate hydrolases"/>
    <property type="match status" value="1"/>
</dbReference>
<sequence length="678" mass="74192">MTQAAQPLDPDAPAEPGASIFDMFAGLDDLAARIDDLDDDLAGIGDGAHPAIAAAVLDLRQDLRAFEPTVTMIGQVKAGKTTLVNAMVGSPGLLPADVNPWTSVVTALHLQPDLRPSEQRSAFRFFSNEEWDRLITRGGRVGELANRAGAEDELAKVRAQLDEMRAKSRRRLGRKFEMLLGQTHEYDMMTEALIERYVCMGDDFWEDDANGVDQGRYADITRSADLWIGKPDLPVNLCIQDTPGVNDTFMIREQITINALRGAKLCVMVLSAQQALSSVDMGLIRLVSNVRSRDLVIFVNRIDELADPVREVPQIEASIRATLRKFDAPTEAEILFGSGYWAQHAIEDTLHDLGEDSAEALLDWAEAQLPDSREGLDPLETVWHLSGLPALGDAIAQRIAHGAGARLVERTCAARDNLLRSQEAGAGLAIDIKAGVPAKLPAPQDLAAWFREAETRLAADLDARIAAGHAAFLSRVDRAHRTFLDRATAALVQHLDAWGQDDIWTYDPTGLRMLLRSAYQVFVRATAEAGEAALHAAAQEISGLYRDQFGMGGRAPAILPPPLPSADPPIALGQTIALDLRGTWWTRFWRKRRGHQALCDDFARLIHEETAPIVETLRRDNAEAFAAAVRAELFGFLATQRGIVTGLADESTPPRRTERLASEARRDSLTEAQARTGT</sequence>
<dbReference type="Proteomes" id="UP000681356">
    <property type="component" value="Unassembled WGS sequence"/>
</dbReference>
<accession>A0A8J8B666</accession>
<comment type="subcellular location">
    <subcellularLocation>
        <location evidence="1">Membrane</location>
    </subcellularLocation>
</comment>
<evidence type="ECO:0000259" key="7">
    <source>
        <dbReference type="Pfam" id="PF00350"/>
    </source>
</evidence>
<keyword evidence="5" id="KW-0472">Membrane</keyword>
<dbReference type="EMBL" id="JAGTUU010000002">
    <property type="protein sequence ID" value="MBS0123691.1"/>
    <property type="molecule type" value="Genomic_DNA"/>
</dbReference>
<keyword evidence="4" id="KW-0342">GTP-binding</keyword>
<feature type="compositionally biased region" description="Basic and acidic residues" evidence="6">
    <location>
        <begin position="652"/>
        <end position="669"/>
    </location>
</feature>
<dbReference type="SUPFAM" id="SSF52540">
    <property type="entry name" value="P-loop containing nucleoside triphosphate hydrolases"/>
    <property type="match status" value="1"/>
</dbReference>
<dbReference type="PANTHER" id="PTHR10465">
    <property type="entry name" value="TRANSMEMBRANE GTPASE FZO1"/>
    <property type="match status" value="1"/>
</dbReference>